<dbReference type="PIRSF" id="PIRSF006648">
    <property type="entry name" value="DrrB"/>
    <property type="match status" value="1"/>
</dbReference>
<evidence type="ECO:0000259" key="6">
    <source>
        <dbReference type="PROSITE" id="PS51012"/>
    </source>
</evidence>
<dbReference type="InterPro" id="IPR022403">
    <property type="entry name" value="Alc_ABC_transptr_permease"/>
</dbReference>
<dbReference type="Proteomes" id="UP000679352">
    <property type="component" value="Plasmid p2"/>
</dbReference>
<evidence type="ECO:0000256" key="4">
    <source>
        <dbReference type="ARBA" id="ARBA00023136"/>
    </source>
</evidence>
<keyword evidence="8" id="KW-1185">Reference proteome</keyword>
<keyword evidence="3 5" id="KW-1133">Transmembrane helix</keyword>
<keyword evidence="5" id="KW-0813">Transport</keyword>
<dbReference type="InterPro" id="IPR000412">
    <property type="entry name" value="ABC_2_transport"/>
</dbReference>
<dbReference type="GO" id="GO:0140359">
    <property type="term" value="F:ABC-type transporter activity"/>
    <property type="evidence" value="ECO:0007669"/>
    <property type="project" value="InterPro"/>
</dbReference>
<dbReference type="AlphaFoldDB" id="A0A975S3G8"/>
<evidence type="ECO:0000313" key="8">
    <source>
        <dbReference type="Proteomes" id="UP000679352"/>
    </source>
</evidence>
<dbReference type="InterPro" id="IPR013525">
    <property type="entry name" value="ABC2_TM"/>
</dbReference>
<evidence type="ECO:0000256" key="2">
    <source>
        <dbReference type="ARBA" id="ARBA00022692"/>
    </source>
</evidence>
<feature type="transmembrane region" description="Helical" evidence="5">
    <location>
        <begin position="141"/>
        <end position="163"/>
    </location>
</feature>
<feature type="transmembrane region" description="Helical" evidence="5">
    <location>
        <begin position="232"/>
        <end position="251"/>
    </location>
</feature>
<feature type="transmembrane region" description="Helical" evidence="5">
    <location>
        <begin position="25"/>
        <end position="43"/>
    </location>
</feature>
<dbReference type="PRINTS" id="PR00164">
    <property type="entry name" value="ABC2TRNSPORT"/>
</dbReference>
<dbReference type="PANTHER" id="PTHR43229:SF2">
    <property type="entry name" value="NODULATION PROTEIN J"/>
    <property type="match status" value="1"/>
</dbReference>
<name>A0A975S3G8_9RHOB</name>
<dbReference type="InterPro" id="IPR047817">
    <property type="entry name" value="ABC2_TM_bact-type"/>
</dbReference>
<feature type="transmembrane region" description="Helical" evidence="5">
    <location>
        <begin position="63"/>
        <end position="87"/>
    </location>
</feature>
<dbReference type="RefSeq" id="WP_215505665.1">
    <property type="nucleotide sequence ID" value="NZ_CP076363.1"/>
</dbReference>
<keyword evidence="5" id="KW-1003">Cell membrane</keyword>
<evidence type="ECO:0000256" key="1">
    <source>
        <dbReference type="ARBA" id="ARBA00004141"/>
    </source>
</evidence>
<dbReference type="InterPro" id="IPR051784">
    <property type="entry name" value="Nod_factor_ABC_transporter"/>
</dbReference>
<dbReference type="KEGG" id="gfu:KM031_18685"/>
<feature type="domain" description="ABC transmembrane type-2" evidence="6">
    <location>
        <begin position="23"/>
        <end position="254"/>
    </location>
</feature>
<comment type="similarity">
    <text evidence="5">Belongs to the ABC-2 integral membrane protein family.</text>
</comment>
<comment type="subcellular location">
    <subcellularLocation>
        <location evidence="5">Cell inner membrane</location>
        <topology evidence="5">Multi-pass membrane protein</topology>
    </subcellularLocation>
    <subcellularLocation>
        <location evidence="1">Membrane</location>
        <topology evidence="1">Multi-pass membrane protein</topology>
    </subcellularLocation>
</comment>
<proteinExistence type="inferred from homology"/>
<dbReference type="EMBL" id="CP076363">
    <property type="protein sequence ID" value="QWK92677.1"/>
    <property type="molecule type" value="Genomic_DNA"/>
</dbReference>
<evidence type="ECO:0000256" key="5">
    <source>
        <dbReference type="RuleBase" id="RU361157"/>
    </source>
</evidence>
<geneLocation type="plasmid" evidence="7 8">
    <name>p2</name>
</geneLocation>
<evidence type="ECO:0000256" key="3">
    <source>
        <dbReference type="ARBA" id="ARBA00022989"/>
    </source>
</evidence>
<dbReference type="PANTHER" id="PTHR43229">
    <property type="entry name" value="NODULATION PROTEIN J"/>
    <property type="match status" value="1"/>
</dbReference>
<keyword evidence="4 5" id="KW-0472">Membrane</keyword>
<keyword evidence="7" id="KW-0614">Plasmid</keyword>
<dbReference type="NCBIfam" id="TIGR03861">
    <property type="entry name" value="phenyl_ABC_PedC"/>
    <property type="match status" value="1"/>
</dbReference>
<gene>
    <name evidence="7" type="ORF">KM031_18685</name>
</gene>
<organism evidence="7 8">
    <name type="scientific">Gemmobacter fulvus</name>
    <dbReference type="NCBI Taxonomy" id="2840474"/>
    <lineage>
        <taxon>Bacteria</taxon>
        <taxon>Pseudomonadati</taxon>
        <taxon>Pseudomonadota</taxon>
        <taxon>Alphaproteobacteria</taxon>
        <taxon>Rhodobacterales</taxon>
        <taxon>Paracoccaceae</taxon>
        <taxon>Gemmobacter</taxon>
    </lineage>
</organism>
<feature type="transmembrane region" description="Helical" evidence="5">
    <location>
        <begin position="175"/>
        <end position="195"/>
    </location>
</feature>
<protein>
    <recommendedName>
        <fullName evidence="5">Transport permease protein</fullName>
    </recommendedName>
</protein>
<dbReference type="Pfam" id="PF01061">
    <property type="entry name" value="ABC2_membrane"/>
    <property type="match status" value="1"/>
</dbReference>
<accession>A0A975S3G8</accession>
<sequence>MTWLVALRAILHREALRFVSQRGRFVAALVRPLVWLFVFAAGFRAALGLSITPPYQTYITYEIYIVPGLCGMILLFNGMQSALSLVYDREMGSMRLLLTAPLPRWWLLFAKLLAGTLVSLLQCAAFLAIAAVWGITLPWQGYLLAIPACLIAGLMLGALGLMLSSVIRQLENFAGVMNFVIFPMFFLSSALYPLWKMAEASPRLRDLCLLNPFTHAVELIRFALYSQISLPALGWTLLALLIFAGAALWGYDPARGMQSRKG</sequence>
<reference evidence="7" key="1">
    <citation type="submission" date="2021-06" db="EMBL/GenBank/DDBJ databases">
        <authorList>
            <person name="Lee C.-S."/>
            <person name="Jin L."/>
        </authorList>
    </citation>
    <scope>NUCLEOTIDE SEQUENCE</scope>
    <source>
        <strain evidence="7">Con5</strain>
        <plasmid evidence="7">p2</plasmid>
    </source>
</reference>
<dbReference type="GO" id="GO:0043190">
    <property type="term" value="C:ATP-binding cassette (ABC) transporter complex"/>
    <property type="evidence" value="ECO:0007669"/>
    <property type="project" value="InterPro"/>
</dbReference>
<feature type="transmembrane region" description="Helical" evidence="5">
    <location>
        <begin position="108"/>
        <end position="135"/>
    </location>
</feature>
<dbReference type="PROSITE" id="PS51012">
    <property type="entry name" value="ABC_TM2"/>
    <property type="match status" value="1"/>
</dbReference>
<keyword evidence="2 5" id="KW-0812">Transmembrane</keyword>
<evidence type="ECO:0000313" key="7">
    <source>
        <dbReference type="EMBL" id="QWK92677.1"/>
    </source>
</evidence>